<accession>A0A846HEC8</accession>
<dbReference type="Proteomes" id="UP000031549">
    <property type="component" value="Unassembled WGS sequence"/>
</dbReference>
<name>A0A846HEC8_9CYAN</name>
<evidence type="ECO:0000313" key="2">
    <source>
        <dbReference type="EMBL" id="NEU75159.1"/>
    </source>
</evidence>
<evidence type="ECO:0000256" key="1">
    <source>
        <dbReference type="SAM" id="SignalP"/>
    </source>
</evidence>
<feature type="signal peptide" evidence="1">
    <location>
        <begin position="1"/>
        <end position="27"/>
    </location>
</feature>
<evidence type="ECO:0008006" key="4">
    <source>
        <dbReference type="Google" id="ProtNLM"/>
    </source>
</evidence>
<dbReference type="RefSeq" id="WP_039753543.1">
    <property type="nucleotide sequence ID" value="NZ_JTCM02000060.1"/>
</dbReference>
<dbReference type="PROSITE" id="PS51257">
    <property type="entry name" value="PROKAR_LIPOPROTEIN"/>
    <property type="match status" value="1"/>
</dbReference>
<gene>
    <name evidence="2" type="ORF">PI95_022005</name>
</gene>
<organism evidence="2 3">
    <name type="scientific">Hassallia byssoidea VB512170</name>
    <dbReference type="NCBI Taxonomy" id="1304833"/>
    <lineage>
        <taxon>Bacteria</taxon>
        <taxon>Bacillati</taxon>
        <taxon>Cyanobacteriota</taxon>
        <taxon>Cyanophyceae</taxon>
        <taxon>Nostocales</taxon>
        <taxon>Tolypothrichaceae</taxon>
        <taxon>Hassallia</taxon>
    </lineage>
</organism>
<proteinExistence type="predicted"/>
<evidence type="ECO:0000313" key="3">
    <source>
        <dbReference type="Proteomes" id="UP000031549"/>
    </source>
</evidence>
<keyword evidence="1" id="KW-0732">Signal</keyword>
<dbReference type="AlphaFoldDB" id="A0A846HEC8"/>
<comment type="caution">
    <text evidence="2">The sequence shown here is derived from an EMBL/GenBank/DDBJ whole genome shotgun (WGS) entry which is preliminary data.</text>
</comment>
<dbReference type="EMBL" id="JTCM02000060">
    <property type="protein sequence ID" value="NEU75159.1"/>
    <property type="molecule type" value="Genomic_DNA"/>
</dbReference>
<sequence>MILLQRGRKILTAFVLILVLTISTACSSGNVAQLDRTTNQPAIGTTTAYAELERGNTATGQTFGDWVVQSSKGLIRDAYVRDNNKLGVVISPQVRPNEVRDLAKSLAQGFRKNFPNQDLTVLIYAPDKQLILTTKYDVQTNKIEYNA</sequence>
<reference evidence="2 3" key="1">
    <citation type="journal article" date="2015" name="Genome Announc.">
        <title>Draft Genome Sequence of Cyanobacterium Hassallia byssoidea Strain VB512170, Isolated from Monuments in India.</title>
        <authorList>
            <person name="Singh D."/>
            <person name="Chandrababunaidu M.M."/>
            <person name="Panda A."/>
            <person name="Sen D."/>
            <person name="Bhattacharyya S."/>
            <person name="Adhikary S.P."/>
            <person name="Tripathy S."/>
        </authorList>
    </citation>
    <scope>NUCLEOTIDE SEQUENCE [LARGE SCALE GENOMIC DNA]</scope>
    <source>
        <strain evidence="2 3">VB512170</strain>
    </source>
</reference>
<keyword evidence="3" id="KW-1185">Reference proteome</keyword>
<feature type="chain" id="PRO_5032422585" description="Lipoprotein" evidence="1">
    <location>
        <begin position="28"/>
        <end position="147"/>
    </location>
</feature>
<protein>
    <recommendedName>
        <fullName evidence="4">Lipoprotein</fullName>
    </recommendedName>
</protein>